<dbReference type="CDD" id="cd07761">
    <property type="entry name" value="CYTH-like_CthTTM-like"/>
    <property type="match status" value="1"/>
</dbReference>
<dbReference type="OrthoDB" id="9805588at2"/>
<name>A0A1U7D6C6_9RHOB</name>
<dbReference type="Gene3D" id="2.40.320.10">
    <property type="entry name" value="Hypothetical Protein Pfu-838710-001"/>
    <property type="match status" value="1"/>
</dbReference>
<dbReference type="InterPro" id="IPR012042">
    <property type="entry name" value="NeuTTM/CthTTM-like"/>
</dbReference>
<feature type="active site" description="Proton acceptor" evidence="1">
    <location>
        <position position="32"/>
    </location>
</feature>
<dbReference type="InterPro" id="IPR023577">
    <property type="entry name" value="CYTH_domain"/>
</dbReference>
<reference evidence="4 5" key="1">
    <citation type="submission" date="2016-03" db="EMBL/GenBank/DDBJ databases">
        <title>Deep-sea bacteria in the southern Pacific.</title>
        <authorList>
            <person name="Tang K."/>
        </authorList>
    </citation>
    <scope>NUCLEOTIDE SEQUENCE [LARGE SCALE GENOMIC DNA]</scope>
    <source>
        <strain evidence="4 5">JLT2016</strain>
    </source>
</reference>
<dbReference type="Pfam" id="PF01928">
    <property type="entry name" value="CYTH"/>
    <property type="match status" value="1"/>
</dbReference>
<sequence>MTDSSQEVERKFLVAEMPPLDGAVSEHIRQGYFTVPEDSVQVRLRQKGARFFLTVKGQGTLSRSEHETEIPAEVFERLWPATGARRLEKIRWTGRLPGGEVFELDLFEDRDLRLVEVEFADETGALEFVPPDWFGREVTEDGRFSNSSLASGGVPDASPPPER</sequence>
<evidence type="ECO:0000256" key="2">
    <source>
        <dbReference type="SAM" id="MobiDB-lite"/>
    </source>
</evidence>
<dbReference type="PANTHER" id="PTHR40114:SF1">
    <property type="entry name" value="SLR0698 PROTEIN"/>
    <property type="match status" value="1"/>
</dbReference>
<evidence type="ECO:0000313" key="4">
    <source>
        <dbReference type="EMBL" id="APX23662.1"/>
    </source>
</evidence>
<dbReference type="PROSITE" id="PS51707">
    <property type="entry name" value="CYTH"/>
    <property type="match status" value="1"/>
</dbReference>
<protein>
    <recommendedName>
        <fullName evidence="3">CYTH domain-containing protein</fullName>
    </recommendedName>
</protein>
<dbReference type="Proteomes" id="UP000186559">
    <property type="component" value="Chromosome"/>
</dbReference>
<dbReference type="EMBL" id="CP014796">
    <property type="protein sequence ID" value="APX23662.1"/>
    <property type="molecule type" value="Genomic_DNA"/>
</dbReference>
<evidence type="ECO:0000259" key="3">
    <source>
        <dbReference type="PROSITE" id="PS51707"/>
    </source>
</evidence>
<dbReference type="RefSeq" id="WP_017467355.1">
    <property type="nucleotide sequence ID" value="NZ_BMEW01000007.1"/>
</dbReference>
<feature type="domain" description="CYTH" evidence="3">
    <location>
        <begin position="5"/>
        <end position="151"/>
    </location>
</feature>
<organism evidence="4 5">
    <name type="scientific">Salipiger profundus</name>
    <dbReference type="NCBI Taxonomy" id="1229727"/>
    <lineage>
        <taxon>Bacteria</taxon>
        <taxon>Pseudomonadati</taxon>
        <taxon>Pseudomonadota</taxon>
        <taxon>Alphaproteobacteria</taxon>
        <taxon>Rhodobacterales</taxon>
        <taxon>Roseobacteraceae</taxon>
        <taxon>Salipiger</taxon>
    </lineage>
</organism>
<dbReference type="InterPro" id="IPR033469">
    <property type="entry name" value="CYTH-like_dom_sf"/>
</dbReference>
<gene>
    <name evidence="4" type="ORF">Ga0080559_TMP2866</name>
</gene>
<dbReference type="KEGG" id="tpro:Ga0080559_TMP2866"/>
<dbReference type="AlphaFoldDB" id="A0A1U7D6C6"/>
<dbReference type="PIRSF" id="PIRSF016487">
    <property type="entry name" value="CYTH_UCP016487"/>
    <property type="match status" value="1"/>
</dbReference>
<dbReference type="PANTHER" id="PTHR40114">
    <property type="entry name" value="SLR0698 PROTEIN"/>
    <property type="match status" value="1"/>
</dbReference>
<evidence type="ECO:0000313" key="5">
    <source>
        <dbReference type="Proteomes" id="UP000186559"/>
    </source>
</evidence>
<keyword evidence="5" id="KW-1185">Reference proteome</keyword>
<dbReference type="SMART" id="SM01118">
    <property type="entry name" value="CYTH"/>
    <property type="match status" value="1"/>
</dbReference>
<dbReference type="SUPFAM" id="SSF55154">
    <property type="entry name" value="CYTH-like phosphatases"/>
    <property type="match status" value="1"/>
</dbReference>
<feature type="region of interest" description="Disordered" evidence="2">
    <location>
        <begin position="143"/>
        <end position="163"/>
    </location>
</feature>
<proteinExistence type="predicted"/>
<accession>A0A1U7D6C6</accession>
<evidence type="ECO:0000256" key="1">
    <source>
        <dbReference type="PIRSR" id="PIRSR016487-1"/>
    </source>
</evidence>